<organism evidence="1 2">
    <name type="scientific">Goodea atripinnis</name>
    <dbReference type="NCBI Taxonomy" id="208336"/>
    <lineage>
        <taxon>Eukaryota</taxon>
        <taxon>Metazoa</taxon>
        <taxon>Chordata</taxon>
        <taxon>Craniata</taxon>
        <taxon>Vertebrata</taxon>
        <taxon>Euteleostomi</taxon>
        <taxon>Actinopterygii</taxon>
        <taxon>Neopterygii</taxon>
        <taxon>Teleostei</taxon>
        <taxon>Neoteleostei</taxon>
        <taxon>Acanthomorphata</taxon>
        <taxon>Ovalentaria</taxon>
        <taxon>Atherinomorphae</taxon>
        <taxon>Cyprinodontiformes</taxon>
        <taxon>Goodeidae</taxon>
        <taxon>Goodea</taxon>
    </lineage>
</organism>
<evidence type="ECO:0000313" key="1">
    <source>
        <dbReference type="EMBL" id="MEQ2175684.1"/>
    </source>
</evidence>
<proteinExistence type="predicted"/>
<keyword evidence="2" id="KW-1185">Reference proteome</keyword>
<accession>A0ABV0NW84</accession>
<protein>
    <submittedName>
        <fullName evidence="1">Uncharacterized protein</fullName>
    </submittedName>
</protein>
<sequence>MSLRLVLQRADTMERVSYVHRDNTESLLLEDSLQMKQFGFHQPQEVGTSQAADEQQLLVIKKEVSELRSSNLGQENSELLQIKKEEDELWISQNGEQLTVKIVDDERLQLSELHHIQTEVCRETESTNNSLVKQMEAEPDGEYCGGTELNRNPDPAGDGAEWQEARMKQGNDEADLLFFCCICMSFSY</sequence>
<evidence type="ECO:0000313" key="2">
    <source>
        <dbReference type="Proteomes" id="UP001476798"/>
    </source>
</evidence>
<name>A0ABV0NW84_9TELE</name>
<dbReference type="EMBL" id="JAHRIO010051861">
    <property type="protein sequence ID" value="MEQ2175684.1"/>
    <property type="molecule type" value="Genomic_DNA"/>
</dbReference>
<gene>
    <name evidence="1" type="ORF">GOODEAATRI_020339</name>
</gene>
<comment type="caution">
    <text evidence="1">The sequence shown here is derived from an EMBL/GenBank/DDBJ whole genome shotgun (WGS) entry which is preliminary data.</text>
</comment>
<dbReference type="Proteomes" id="UP001476798">
    <property type="component" value="Unassembled WGS sequence"/>
</dbReference>
<reference evidence="1 2" key="1">
    <citation type="submission" date="2021-06" db="EMBL/GenBank/DDBJ databases">
        <authorList>
            <person name="Palmer J.M."/>
        </authorList>
    </citation>
    <scope>NUCLEOTIDE SEQUENCE [LARGE SCALE GENOMIC DNA]</scope>
    <source>
        <strain evidence="1 2">GA_2019</strain>
        <tissue evidence="1">Muscle</tissue>
    </source>
</reference>